<organism evidence="3 4">
    <name type="scientific">Paenibacillus nanensis</name>
    <dbReference type="NCBI Taxonomy" id="393251"/>
    <lineage>
        <taxon>Bacteria</taxon>
        <taxon>Bacillati</taxon>
        <taxon>Bacillota</taxon>
        <taxon>Bacilli</taxon>
        <taxon>Bacillales</taxon>
        <taxon>Paenibacillaceae</taxon>
        <taxon>Paenibacillus</taxon>
    </lineage>
</organism>
<feature type="domain" description="CYTH" evidence="2">
    <location>
        <begin position="2"/>
        <end position="164"/>
    </location>
</feature>
<dbReference type="PIRSF" id="PIRSF016487">
    <property type="entry name" value="CYTH_UCP016487"/>
    <property type="match status" value="1"/>
</dbReference>
<comment type="caution">
    <text evidence="3">The sequence shown here is derived from an EMBL/GenBank/DDBJ whole genome shotgun (WGS) entry which is preliminary data.</text>
</comment>
<keyword evidence="4" id="KW-1185">Reference proteome</keyword>
<protein>
    <submittedName>
        <fullName evidence="3">CYTH domain-containing protein</fullName>
    </submittedName>
</protein>
<name>A0A3A1UPX1_9BACL</name>
<accession>A0A3A1UPX1</accession>
<evidence type="ECO:0000256" key="1">
    <source>
        <dbReference type="PIRSR" id="PIRSR016487-1"/>
    </source>
</evidence>
<dbReference type="RefSeq" id="WP_119602419.1">
    <property type="nucleotide sequence ID" value="NZ_QXQA01000018.1"/>
</dbReference>
<dbReference type="OrthoDB" id="9805588at2"/>
<reference evidence="3 4" key="1">
    <citation type="submission" date="2018-09" db="EMBL/GenBank/DDBJ databases">
        <title>Paenibacillus aracenensis nov. sp. isolated from a cave in southern Spain.</title>
        <authorList>
            <person name="Jurado V."/>
            <person name="Gutierrez-Patricio S."/>
            <person name="Gonzalez-Pimentel J.L."/>
            <person name="Miller A.Z."/>
            <person name="Laiz L."/>
            <person name="Saiz-Jimenez C."/>
        </authorList>
    </citation>
    <scope>NUCLEOTIDE SEQUENCE [LARGE SCALE GENOMIC DNA]</scope>
    <source>
        <strain evidence="3 4">DSM 22867</strain>
    </source>
</reference>
<dbReference type="SMART" id="SM01118">
    <property type="entry name" value="CYTH"/>
    <property type="match status" value="1"/>
</dbReference>
<dbReference type="InterPro" id="IPR012042">
    <property type="entry name" value="NeuTTM/CthTTM-like"/>
</dbReference>
<dbReference type="InterPro" id="IPR023577">
    <property type="entry name" value="CYTH_domain"/>
</dbReference>
<evidence type="ECO:0000313" key="4">
    <source>
        <dbReference type="Proteomes" id="UP000266482"/>
    </source>
</evidence>
<dbReference type="Pfam" id="PF01928">
    <property type="entry name" value="CYTH"/>
    <property type="match status" value="1"/>
</dbReference>
<dbReference type="Proteomes" id="UP000266482">
    <property type="component" value="Unassembled WGS sequence"/>
</dbReference>
<dbReference type="PANTHER" id="PTHR40114">
    <property type="entry name" value="SLR0698 PROTEIN"/>
    <property type="match status" value="1"/>
</dbReference>
<proteinExistence type="predicted"/>
<feature type="active site" description="Proton acceptor" evidence="1">
    <location>
        <position position="36"/>
    </location>
</feature>
<dbReference type="AlphaFoldDB" id="A0A3A1UPX1"/>
<gene>
    <name evidence="3" type="ORF">D3P08_22770</name>
</gene>
<dbReference type="InterPro" id="IPR033469">
    <property type="entry name" value="CYTH-like_dom_sf"/>
</dbReference>
<dbReference type="PANTHER" id="PTHR40114:SF1">
    <property type="entry name" value="SLR0698 PROTEIN"/>
    <property type="match status" value="1"/>
</dbReference>
<dbReference type="PROSITE" id="PS51707">
    <property type="entry name" value="CYTH"/>
    <property type="match status" value="1"/>
</dbReference>
<dbReference type="EMBL" id="QXQA01000018">
    <property type="protein sequence ID" value="RIX49377.1"/>
    <property type="molecule type" value="Genomic_DNA"/>
</dbReference>
<evidence type="ECO:0000313" key="3">
    <source>
        <dbReference type="EMBL" id="RIX49377.1"/>
    </source>
</evidence>
<dbReference type="SUPFAM" id="SSF55154">
    <property type="entry name" value="CYTH-like phosphatases"/>
    <property type="match status" value="1"/>
</dbReference>
<dbReference type="Gene3D" id="2.40.320.10">
    <property type="entry name" value="Hypothetical Protein Pfu-838710-001"/>
    <property type="match status" value="1"/>
</dbReference>
<sequence>MGMEIERKFLLAEDPQALIDAEELTVQSEQRIEQTYLAMDDNEELRVRRIADLATGEISYTHTFKRGNGLVREEVEHAISESIYQQIMAAFGFTPLTKNRITADWNGRIVEIDIYDQIKLSVLEVEFASIEEANSFQAPDWFGEDISSQKQYSNKTVWKQLQGEKWQQKQDAINGPDKSAAKV</sequence>
<evidence type="ECO:0000259" key="2">
    <source>
        <dbReference type="PROSITE" id="PS51707"/>
    </source>
</evidence>